<dbReference type="Proteomes" id="UP001189429">
    <property type="component" value="Unassembled WGS sequence"/>
</dbReference>
<reference evidence="2" key="1">
    <citation type="submission" date="2023-10" db="EMBL/GenBank/DDBJ databases">
        <authorList>
            <person name="Chen Y."/>
            <person name="Shah S."/>
            <person name="Dougan E. K."/>
            <person name="Thang M."/>
            <person name="Chan C."/>
        </authorList>
    </citation>
    <scope>NUCLEOTIDE SEQUENCE [LARGE SCALE GENOMIC DNA]</scope>
</reference>
<comment type="caution">
    <text evidence="2">The sequence shown here is derived from an EMBL/GenBank/DDBJ whole genome shotgun (WGS) entry which is preliminary data.</text>
</comment>
<accession>A0ABN9XYW5</accession>
<evidence type="ECO:0000256" key="1">
    <source>
        <dbReference type="SAM" id="MobiDB-lite"/>
    </source>
</evidence>
<protein>
    <submittedName>
        <fullName evidence="2">Uncharacterized protein</fullName>
    </submittedName>
</protein>
<proteinExistence type="predicted"/>
<evidence type="ECO:0000313" key="3">
    <source>
        <dbReference type="Proteomes" id="UP001189429"/>
    </source>
</evidence>
<gene>
    <name evidence="2" type="ORF">PCOR1329_LOCUS80129</name>
</gene>
<evidence type="ECO:0000313" key="2">
    <source>
        <dbReference type="EMBL" id="CAK0903967.1"/>
    </source>
</evidence>
<feature type="compositionally biased region" description="Low complexity" evidence="1">
    <location>
        <begin position="195"/>
        <end position="213"/>
    </location>
</feature>
<feature type="non-terminal residue" evidence="2">
    <location>
        <position position="1"/>
    </location>
</feature>
<organism evidence="2 3">
    <name type="scientific">Prorocentrum cordatum</name>
    <dbReference type="NCBI Taxonomy" id="2364126"/>
    <lineage>
        <taxon>Eukaryota</taxon>
        <taxon>Sar</taxon>
        <taxon>Alveolata</taxon>
        <taxon>Dinophyceae</taxon>
        <taxon>Prorocentrales</taxon>
        <taxon>Prorocentraceae</taxon>
        <taxon>Prorocentrum</taxon>
    </lineage>
</organism>
<sequence>AGAEPGSVGALAAAALGLARGAVADVRLVTEGGWEKTAVADLADAEALEKFLESNEDDCYVEVGLRDPAVASLWDGDGCLLARTCLVHLCPTVPDVVRRFEELLEVRLPSPDCITFAVDDDEDAWQRFDGGSHGAALAHAQGGGRVTLRCAAPLHAEAAEVVEGSAASSGASGAGGYGDDGFEEDQGSSGRCSARAEPAAAVPRAAPAPRLAEGAEAALEAGGCLPRAAPSAPPGAAPGTAAAAAAAAAASEAEWAPAGGRAGDSPGASSGTARAAAVALAGAGRPYAGRPGVLPAAHCADAVTQTLPQAEAATQTAPQGWLGHPRAAAGAALGAGAPRQPRAVAEPRGPPGPAASLGHRAVQAQPPLGRALRPVATAASGGFGGARGALPATTEAMLVEQLARRFSLDASWAAAPAAPPARAEREAYRDMLRQVALGALDPAAAHEASELLSSRWRAPVSSVEALRVFRRCLQDILTDDRVLDVVEHQMECHFAGAARAREQPVF</sequence>
<keyword evidence="3" id="KW-1185">Reference proteome</keyword>
<dbReference type="EMBL" id="CAUYUJ010021323">
    <property type="protein sequence ID" value="CAK0903967.1"/>
    <property type="molecule type" value="Genomic_DNA"/>
</dbReference>
<name>A0ABN9XYW5_9DINO</name>
<feature type="region of interest" description="Disordered" evidence="1">
    <location>
        <begin position="164"/>
        <end position="213"/>
    </location>
</feature>